<dbReference type="InterPro" id="IPR013840">
    <property type="entry name" value="DNAligase_N"/>
</dbReference>
<keyword evidence="3 7" id="KW-0227">DNA damage</keyword>
<evidence type="ECO:0000256" key="1">
    <source>
        <dbReference type="ARBA" id="ARBA00022598"/>
    </source>
</evidence>
<keyword evidence="2 7" id="KW-0235">DNA replication</keyword>
<dbReference type="SUPFAM" id="SSF50249">
    <property type="entry name" value="Nucleic acid-binding proteins"/>
    <property type="match status" value="1"/>
</dbReference>
<reference evidence="11" key="1">
    <citation type="journal article" date="2019" name="Int. J. Syst. Evol. Microbiol.">
        <title>The Global Catalogue of Microorganisms (GCM) 10K type strain sequencing project: providing services to taxonomists for standard genome sequencing and annotation.</title>
        <authorList>
            <consortium name="The Broad Institute Genomics Platform"/>
            <consortium name="The Broad Institute Genome Sequencing Center for Infectious Disease"/>
            <person name="Wu L."/>
            <person name="Ma J."/>
        </authorList>
    </citation>
    <scope>NUCLEOTIDE SEQUENCE [LARGE SCALE GENOMIC DNA]</scope>
    <source>
        <strain evidence="11">KCTC 32998</strain>
    </source>
</reference>
<dbReference type="InterPro" id="IPR013839">
    <property type="entry name" value="DNAligase_adenylation"/>
</dbReference>
<dbReference type="InterPro" id="IPR033136">
    <property type="entry name" value="DNA_ligase_CS"/>
</dbReference>
<feature type="signal peptide" evidence="8">
    <location>
        <begin position="1"/>
        <end position="27"/>
    </location>
</feature>
<gene>
    <name evidence="7 10" type="primary">ligB</name>
    <name evidence="10" type="ORF">GCM10009038_06390</name>
</gene>
<evidence type="ECO:0000256" key="5">
    <source>
        <dbReference type="ARBA" id="ARBA00023204"/>
    </source>
</evidence>
<dbReference type="EC" id="6.5.1.2" evidence="7"/>
<feature type="active site" description="N6-AMP-lysine intermediate" evidence="7">
    <location>
        <position position="138"/>
    </location>
</feature>
<feature type="domain" description="NAD-dependent DNA ligase N-terminal" evidence="9">
    <location>
        <begin position="38"/>
        <end position="440"/>
    </location>
</feature>
<dbReference type="PROSITE" id="PS01056">
    <property type="entry name" value="DNA_LIGASE_N2"/>
    <property type="match status" value="1"/>
</dbReference>
<keyword evidence="5 7" id="KW-0234">DNA repair</keyword>
<name>A0ABQ3DRQ3_9GAMM</name>
<dbReference type="GO" id="GO:0016874">
    <property type="term" value="F:ligase activity"/>
    <property type="evidence" value="ECO:0007669"/>
    <property type="project" value="UniProtKB-KW"/>
</dbReference>
<dbReference type="InterPro" id="IPR020923">
    <property type="entry name" value="DNA_ligase_B"/>
</dbReference>
<evidence type="ECO:0000256" key="2">
    <source>
        <dbReference type="ARBA" id="ARBA00022705"/>
    </source>
</evidence>
<dbReference type="EMBL" id="BMZI01000001">
    <property type="protein sequence ID" value="GHB11237.1"/>
    <property type="molecule type" value="Genomic_DNA"/>
</dbReference>
<comment type="function">
    <text evidence="7">Catalyzes the formation of phosphodiester linkages between 5'-phosphoryl and 3'-hydroxyl groups in double-stranded DNA using NAD as a coenzyme and as the energy source for the reaction.</text>
</comment>
<evidence type="ECO:0000259" key="9">
    <source>
        <dbReference type="SMART" id="SM00532"/>
    </source>
</evidence>
<keyword evidence="8" id="KW-0732">Signal</keyword>
<dbReference type="SMART" id="SM00532">
    <property type="entry name" value="LIGANc"/>
    <property type="match status" value="1"/>
</dbReference>
<dbReference type="Gene3D" id="3.30.470.30">
    <property type="entry name" value="DNA ligase/mRNA capping enzyme"/>
    <property type="match status" value="1"/>
</dbReference>
<dbReference type="InterPro" id="IPR012340">
    <property type="entry name" value="NA-bd_OB-fold"/>
</dbReference>
<accession>A0ABQ3DRQ3</accession>
<evidence type="ECO:0000256" key="7">
    <source>
        <dbReference type="HAMAP-Rule" id="MF_01587"/>
    </source>
</evidence>
<evidence type="ECO:0000313" key="11">
    <source>
        <dbReference type="Proteomes" id="UP000646745"/>
    </source>
</evidence>
<organism evidence="10 11">
    <name type="scientific">Salinicola rhizosphaerae</name>
    <dbReference type="NCBI Taxonomy" id="1443141"/>
    <lineage>
        <taxon>Bacteria</taxon>
        <taxon>Pseudomonadati</taxon>
        <taxon>Pseudomonadota</taxon>
        <taxon>Gammaproteobacteria</taxon>
        <taxon>Oceanospirillales</taxon>
        <taxon>Halomonadaceae</taxon>
        <taxon>Salinicola</taxon>
    </lineage>
</organism>
<dbReference type="Pfam" id="PF03120">
    <property type="entry name" value="OB_DNA_ligase"/>
    <property type="match status" value="1"/>
</dbReference>
<evidence type="ECO:0000256" key="4">
    <source>
        <dbReference type="ARBA" id="ARBA00023027"/>
    </source>
</evidence>
<comment type="catalytic activity">
    <reaction evidence="6 7">
        <text>NAD(+) + (deoxyribonucleotide)n-3'-hydroxyl + 5'-phospho-(deoxyribonucleotide)m = (deoxyribonucleotide)n+m + AMP + beta-nicotinamide D-nucleotide.</text>
        <dbReference type="EC" id="6.5.1.2"/>
    </reaction>
</comment>
<dbReference type="SUPFAM" id="SSF47781">
    <property type="entry name" value="RuvA domain 2-like"/>
    <property type="match status" value="1"/>
</dbReference>
<dbReference type="InterPro" id="IPR004150">
    <property type="entry name" value="NAD_DNA_ligase_OB"/>
</dbReference>
<dbReference type="Pfam" id="PF01653">
    <property type="entry name" value="DNA_ligase_aden"/>
    <property type="match status" value="1"/>
</dbReference>
<dbReference type="Proteomes" id="UP000646745">
    <property type="component" value="Unassembled WGS sequence"/>
</dbReference>
<sequence length="567" mass="62795">MHLLRLTTATLAALLWIAPVSGAPAYAAEPCPPGDRAAQDDAYTALTAQIQRWDEAYYHHGRRLVNDGVYDEAKRRQRRWQRCLLPEAAALAAPTPGSDTDSLTPPYVQTGLDKLPDRHAVAAWLRVQPSGPLWIQPKVDGVAVSLLYRQGRLVSVISRGDGTRGQNWTSAVQQIKAVPQRIPVTAPVTLQGELYQRLPAHRQARDGGALARSVVAGWMARDELPGEAVRDIGFFPWAWPDGPTNGQQRLDQLTSMGFVDTARLTHQVETLDDVMRWRDRWYHAPLPFASDGVVIKRATRPAGRLWQASPPDWAIAWKYPAAQTLAVVDSVTVSVGRTGKMTPVARLRPVELDDREISAVSLGSVDHWRELDVRPGDQVLLSLAGATIPHLDHVAIAASPRPAQKFPDETRYGPLTCLRLTAGCREQFLARLTWLGSGEGLDMNGIGPATWAQLVDADLVTDLLEWRQLTPTTLRTLPGVGSTRAHQWMSTFQEAERRDRRQWMLALGLPPLPEAIREQALKATPAQLRQRSEAAWEAYPGVGAVGARELCAFFRNSEIDRLISAWR</sequence>
<dbReference type="Gene3D" id="1.10.287.610">
    <property type="entry name" value="Helix hairpin bin"/>
    <property type="match status" value="1"/>
</dbReference>
<evidence type="ECO:0000313" key="10">
    <source>
        <dbReference type="EMBL" id="GHB11237.1"/>
    </source>
</evidence>
<evidence type="ECO:0000256" key="6">
    <source>
        <dbReference type="ARBA" id="ARBA00034005"/>
    </source>
</evidence>
<evidence type="ECO:0000256" key="8">
    <source>
        <dbReference type="SAM" id="SignalP"/>
    </source>
</evidence>
<dbReference type="HAMAP" id="MF_01587">
    <property type="entry name" value="DNA_ligase_B"/>
    <property type="match status" value="1"/>
</dbReference>
<dbReference type="Gene3D" id="1.10.150.20">
    <property type="entry name" value="5' to 3' exonuclease, C-terminal subdomain"/>
    <property type="match status" value="1"/>
</dbReference>
<protein>
    <recommendedName>
        <fullName evidence="7">DNA ligase B</fullName>
        <ecNumber evidence="7">6.5.1.2</ecNumber>
    </recommendedName>
    <alternativeName>
        <fullName evidence="7">Polydeoxyribonucleotide synthase [NAD(+)] B</fullName>
    </alternativeName>
</protein>
<dbReference type="InterPro" id="IPR010994">
    <property type="entry name" value="RuvA_2-like"/>
</dbReference>
<dbReference type="RefSeq" id="WP_189443121.1">
    <property type="nucleotide sequence ID" value="NZ_BMZI01000001.1"/>
</dbReference>
<feature type="chain" id="PRO_5045708990" description="DNA ligase B" evidence="8">
    <location>
        <begin position="28"/>
        <end position="567"/>
    </location>
</feature>
<evidence type="ECO:0000256" key="3">
    <source>
        <dbReference type="ARBA" id="ARBA00022763"/>
    </source>
</evidence>
<dbReference type="Gene3D" id="2.40.50.140">
    <property type="entry name" value="Nucleic acid-binding proteins"/>
    <property type="match status" value="1"/>
</dbReference>
<dbReference type="PANTHER" id="PTHR47810">
    <property type="entry name" value="DNA LIGASE"/>
    <property type="match status" value="1"/>
</dbReference>
<dbReference type="NCBIfam" id="NF005987">
    <property type="entry name" value="PRK08097.1"/>
    <property type="match status" value="1"/>
</dbReference>
<keyword evidence="1 7" id="KW-0436">Ligase</keyword>
<comment type="caution">
    <text evidence="10">The sequence shown here is derived from an EMBL/GenBank/DDBJ whole genome shotgun (WGS) entry which is preliminary data.</text>
</comment>
<proteinExistence type="inferred from homology"/>
<keyword evidence="11" id="KW-1185">Reference proteome</keyword>
<dbReference type="Pfam" id="PF14520">
    <property type="entry name" value="HHH_5"/>
    <property type="match status" value="1"/>
</dbReference>
<dbReference type="PANTHER" id="PTHR47810:SF1">
    <property type="entry name" value="DNA LIGASE B"/>
    <property type="match status" value="1"/>
</dbReference>
<dbReference type="SUPFAM" id="SSF56091">
    <property type="entry name" value="DNA ligase/mRNA capping enzyme, catalytic domain"/>
    <property type="match status" value="1"/>
</dbReference>
<dbReference type="InterPro" id="IPR050326">
    <property type="entry name" value="NAD_dep_DNA_ligaseB"/>
</dbReference>
<keyword evidence="4 7" id="KW-0520">NAD</keyword>
<comment type="similarity">
    <text evidence="7">Belongs to the NAD-dependent DNA ligase family. LigB subfamily.</text>
</comment>